<reference evidence="1" key="1">
    <citation type="submission" date="2023-04" db="EMBL/GenBank/DDBJ databases">
        <title>Draft Genome sequencing of Naganishia species isolated from polar environments using Oxford Nanopore Technology.</title>
        <authorList>
            <person name="Leo P."/>
            <person name="Venkateswaran K."/>
        </authorList>
    </citation>
    <scope>NUCLEOTIDE SEQUENCE</scope>
    <source>
        <strain evidence="1">DBVPG 5303</strain>
    </source>
</reference>
<gene>
    <name evidence="1" type="ORF">QFC24_000926</name>
</gene>
<evidence type="ECO:0000313" key="1">
    <source>
        <dbReference type="EMBL" id="KAJ9127517.1"/>
    </source>
</evidence>
<keyword evidence="2" id="KW-1185">Reference proteome</keyword>
<proteinExistence type="predicted"/>
<evidence type="ECO:0000313" key="2">
    <source>
        <dbReference type="Proteomes" id="UP001234202"/>
    </source>
</evidence>
<comment type="caution">
    <text evidence="1">The sequence shown here is derived from an EMBL/GenBank/DDBJ whole genome shotgun (WGS) entry which is preliminary data.</text>
</comment>
<dbReference type="EMBL" id="JASBWV010000002">
    <property type="protein sequence ID" value="KAJ9127517.1"/>
    <property type="molecule type" value="Genomic_DNA"/>
</dbReference>
<sequence>MVVQPQARADDSRFPPSVLIAIAQSLAENVALRTLAHLNNTCRKVYQVTLPALYKTLRLQDTKALLRSMRGKDLKGFQHTKQELYFLLQHHIRYTRHTTSNWENDVDFSVLFPHLVFLFTTDSSERGSAGHLITPASILLFKPIALDVLLDRCTPSEDDGMARRLTFYGVGYDVLRTGHKKSGLGYWPHERLFESVDITDLRLKAGAGLLPPVGTVGRKKMNLKRDGQPILEEEGGIFRLTIDNDSPDPSLRATARIVLEYINFVMANDSSDDHQIYFELTCRPAILETFAKIASKQLFAAQPAPFRKLDIKLQGNDTTSDNMKRHIQLFAEHYAQGFKHGYFDTGCFPNVEIQATTPVPKLYKNQTRDKDLSELEGFVTAELVGSVMDYFGSSCIDYGNNRKEFTCTVEVGCNIRGSREKGKTACKKTYPSKEGLGALIDDLSLGDSSDDDWRDEE</sequence>
<name>A0ACC2XXH5_9TREE</name>
<dbReference type="Proteomes" id="UP001234202">
    <property type="component" value="Unassembled WGS sequence"/>
</dbReference>
<organism evidence="1 2">
    <name type="scientific">Naganishia onofrii</name>
    <dbReference type="NCBI Taxonomy" id="1851511"/>
    <lineage>
        <taxon>Eukaryota</taxon>
        <taxon>Fungi</taxon>
        <taxon>Dikarya</taxon>
        <taxon>Basidiomycota</taxon>
        <taxon>Agaricomycotina</taxon>
        <taxon>Tremellomycetes</taxon>
        <taxon>Filobasidiales</taxon>
        <taxon>Filobasidiaceae</taxon>
        <taxon>Naganishia</taxon>
    </lineage>
</organism>
<protein>
    <submittedName>
        <fullName evidence="1">Uncharacterized protein</fullName>
    </submittedName>
</protein>
<accession>A0ACC2XXH5</accession>